<dbReference type="EMBL" id="JARO02015866">
    <property type="protein sequence ID" value="KPP57641.1"/>
    <property type="molecule type" value="Genomic_DNA"/>
</dbReference>
<evidence type="ECO:0000313" key="2">
    <source>
        <dbReference type="EMBL" id="KPP57641.1"/>
    </source>
</evidence>
<evidence type="ECO:0000256" key="1">
    <source>
        <dbReference type="SAM" id="MobiDB-lite"/>
    </source>
</evidence>
<feature type="compositionally biased region" description="Basic and acidic residues" evidence="1">
    <location>
        <begin position="23"/>
        <end position="32"/>
    </location>
</feature>
<gene>
    <name evidence="2" type="ORF">Z043_124614</name>
</gene>
<name>A0A0N8JVB1_SCLFO</name>
<feature type="non-terminal residue" evidence="2">
    <location>
        <position position="57"/>
    </location>
</feature>
<protein>
    <submittedName>
        <fullName evidence="2">Uncharacterized protein</fullName>
    </submittedName>
</protein>
<dbReference type="AlphaFoldDB" id="A0A0N8JVB1"/>
<organism evidence="2 3">
    <name type="scientific">Scleropages formosus</name>
    <name type="common">Asian bonytongue</name>
    <name type="synonym">Osteoglossum formosum</name>
    <dbReference type="NCBI Taxonomy" id="113540"/>
    <lineage>
        <taxon>Eukaryota</taxon>
        <taxon>Metazoa</taxon>
        <taxon>Chordata</taxon>
        <taxon>Craniata</taxon>
        <taxon>Vertebrata</taxon>
        <taxon>Euteleostomi</taxon>
        <taxon>Actinopterygii</taxon>
        <taxon>Neopterygii</taxon>
        <taxon>Teleostei</taxon>
        <taxon>Osteoglossocephala</taxon>
        <taxon>Osteoglossomorpha</taxon>
        <taxon>Osteoglossiformes</taxon>
        <taxon>Osteoglossidae</taxon>
        <taxon>Scleropages</taxon>
    </lineage>
</organism>
<accession>A0A0N8JVB1</accession>
<proteinExistence type="predicted"/>
<evidence type="ECO:0000313" key="3">
    <source>
        <dbReference type="Proteomes" id="UP000034805"/>
    </source>
</evidence>
<feature type="region of interest" description="Disordered" evidence="1">
    <location>
        <begin position="23"/>
        <end position="57"/>
    </location>
</feature>
<sequence length="57" mass="6345">MCLERYVAICMPLRHADIFSSRTRLDSHEGGPHRQGSGDLHLSVTKGNPKIKARDDA</sequence>
<reference evidence="2 3" key="1">
    <citation type="submission" date="2015-08" db="EMBL/GenBank/DDBJ databases">
        <title>The genome of the Asian arowana (Scleropages formosus).</title>
        <authorList>
            <person name="Tan M.H."/>
            <person name="Gan H.M."/>
            <person name="Croft L.J."/>
            <person name="Austin C.M."/>
        </authorList>
    </citation>
    <scope>NUCLEOTIDE SEQUENCE [LARGE SCALE GENOMIC DNA]</scope>
    <source>
        <strain evidence="2">Aro1</strain>
    </source>
</reference>
<dbReference type="Proteomes" id="UP000034805">
    <property type="component" value="Unassembled WGS sequence"/>
</dbReference>
<comment type="caution">
    <text evidence="2">The sequence shown here is derived from an EMBL/GenBank/DDBJ whole genome shotgun (WGS) entry which is preliminary data.</text>
</comment>